<name>A0A834E4E7_9CHIR</name>
<evidence type="ECO:0000313" key="1">
    <source>
        <dbReference type="EMBL" id="KAF6107380.1"/>
    </source>
</evidence>
<dbReference type="AlphaFoldDB" id="A0A834E4E7"/>
<accession>A0A834E4E7</accession>
<organism evidence="1 2">
    <name type="scientific">Phyllostomus discolor</name>
    <name type="common">pale spear-nosed bat</name>
    <dbReference type="NCBI Taxonomy" id="89673"/>
    <lineage>
        <taxon>Eukaryota</taxon>
        <taxon>Metazoa</taxon>
        <taxon>Chordata</taxon>
        <taxon>Craniata</taxon>
        <taxon>Vertebrata</taxon>
        <taxon>Euteleostomi</taxon>
        <taxon>Mammalia</taxon>
        <taxon>Eutheria</taxon>
        <taxon>Laurasiatheria</taxon>
        <taxon>Chiroptera</taxon>
        <taxon>Yangochiroptera</taxon>
        <taxon>Phyllostomidae</taxon>
        <taxon>Phyllostominae</taxon>
        <taxon>Phyllostomus</taxon>
    </lineage>
</organism>
<dbReference type="EMBL" id="JABVXQ010000005">
    <property type="protein sequence ID" value="KAF6107380.1"/>
    <property type="molecule type" value="Genomic_DNA"/>
</dbReference>
<sequence length="94" mass="11026">MCGVHAQSLFQPLHIMPGLWHSEQGITWWIKIMTVQKAVMCQDRAMAEILRPWLKRCRSTMIPSTQCILPESLRRTPPMWHPMQPQNVSNAYRL</sequence>
<evidence type="ECO:0000313" key="2">
    <source>
        <dbReference type="Proteomes" id="UP000664940"/>
    </source>
</evidence>
<dbReference type="Proteomes" id="UP000664940">
    <property type="component" value="Unassembled WGS sequence"/>
</dbReference>
<comment type="caution">
    <text evidence="1">The sequence shown here is derived from an EMBL/GenBank/DDBJ whole genome shotgun (WGS) entry which is preliminary data.</text>
</comment>
<protein>
    <submittedName>
        <fullName evidence="1">Argonaute RISC component 4</fullName>
    </submittedName>
</protein>
<reference evidence="1 2" key="1">
    <citation type="journal article" date="2020" name="Nature">
        <title>Six reference-quality genomes reveal evolution of bat adaptations.</title>
        <authorList>
            <person name="Jebb D."/>
            <person name="Huang Z."/>
            <person name="Pippel M."/>
            <person name="Hughes G.M."/>
            <person name="Lavrichenko K."/>
            <person name="Devanna P."/>
            <person name="Winkler S."/>
            <person name="Jermiin L.S."/>
            <person name="Skirmuntt E.C."/>
            <person name="Katzourakis A."/>
            <person name="Burkitt-Gray L."/>
            <person name="Ray D.A."/>
            <person name="Sullivan K.A.M."/>
            <person name="Roscito J.G."/>
            <person name="Kirilenko B.M."/>
            <person name="Davalos L.M."/>
            <person name="Corthals A.P."/>
            <person name="Power M.L."/>
            <person name="Jones G."/>
            <person name="Ransome R.D."/>
            <person name="Dechmann D.K.N."/>
            <person name="Locatelli A.G."/>
            <person name="Puechmaille S.J."/>
            <person name="Fedrigo O."/>
            <person name="Jarvis E.D."/>
            <person name="Hiller M."/>
            <person name="Vernes S.C."/>
            <person name="Myers E.W."/>
            <person name="Teeling E.C."/>
        </authorList>
    </citation>
    <scope>NUCLEOTIDE SEQUENCE [LARGE SCALE GENOMIC DNA]</scope>
    <source>
        <strain evidence="1">Bat1K_MPI-CBG_1</strain>
    </source>
</reference>
<gene>
    <name evidence="1" type="ORF">HJG60_000450</name>
</gene>
<proteinExistence type="predicted"/>